<comment type="caution">
    <text evidence="3">The sequence shown here is derived from an EMBL/GenBank/DDBJ whole genome shotgun (WGS) entry which is preliminary data.</text>
</comment>
<gene>
    <name evidence="3" type="ORF">A2164_03330</name>
</gene>
<reference evidence="3 4" key="1">
    <citation type="journal article" date="2016" name="Nat. Commun.">
        <title>Thousands of microbial genomes shed light on interconnected biogeochemical processes in an aquifer system.</title>
        <authorList>
            <person name="Anantharaman K."/>
            <person name="Brown C.T."/>
            <person name="Hug L.A."/>
            <person name="Sharon I."/>
            <person name="Castelle C.J."/>
            <person name="Probst A.J."/>
            <person name="Thomas B.C."/>
            <person name="Singh A."/>
            <person name="Wilkins M.J."/>
            <person name="Karaoz U."/>
            <person name="Brodie E.L."/>
            <person name="Williams K.H."/>
            <person name="Hubbard S.S."/>
            <person name="Banfield J.F."/>
        </authorList>
    </citation>
    <scope>NUCLEOTIDE SEQUENCE [LARGE SCALE GENOMIC DNA]</scope>
</reference>
<dbReference type="AlphaFoldDB" id="A0A1F5G3U4"/>
<organism evidence="3 4">
    <name type="scientific">Candidatus Curtissbacteria bacterium RBG_13_35_7</name>
    <dbReference type="NCBI Taxonomy" id="1797705"/>
    <lineage>
        <taxon>Bacteria</taxon>
        <taxon>Candidatus Curtissiibacteriota</taxon>
    </lineage>
</organism>
<dbReference type="SUPFAM" id="SSF51735">
    <property type="entry name" value="NAD(P)-binding Rossmann-fold domains"/>
    <property type="match status" value="1"/>
</dbReference>
<dbReference type="InterPro" id="IPR001509">
    <property type="entry name" value="Epimerase_deHydtase"/>
</dbReference>
<dbReference type="Pfam" id="PF01370">
    <property type="entry name" value="Epimerase"/>
    <property type="match status" value="1"/>
</dbReference>
<dbReference type="Gene3D" id="3.40.50.720">
    <property type="entry name" value="NAD(P)-binding Rossmann-like Domain"/>
    <property type="match status" value="1"/>
</dbReference>
<name>A0A1F5G3U4_9BACT</name>
<sequence>MNDSPILVTGAAGFIGSHLVDRLLAEGFRVLGIDNFNNYYDPKIKETNLETALRSKFFKLYRGDILDFGFLNKIFKSEGPTNVIHMAARAGVRSSIENPKLYSLVNVSGTVNLLKLSVANQAERFIFGSSSSVYGQSKRRPFGEDDPCENIISPYGASKRAAEFFVESFHKCYGLKSTILRFFTVYGPRGRPDMAPAIFTNAILTGKPIDQFGDGSTSRDYTYIDDIIEGIVRAIDKNFDFEIINLGNNHPVKLADFINTLEKIIGKKAKINKLPIQQGDVEKTWANIIKAQKLLGWLPKKTFPEGLQNYLSWYKSFHR</sequence>
<dbReference type="Proteomes" id="UP000176317">
    <property type="component" value="Unassembled WGS sequence"/>
</dbReference>
<dbReference type="EMBL" id="MFAT01000026">
    <property type="protein sequence ID" value="OGD86517.1"/>
    <property type="molecule type" value="Genomic_DNA"/>
</dbReference>
<protein>
    <submittedName>
        <fullName evidence="3">Epimerase</fullName>
    </submittedName>
</protein>
<feature type="domain" description="NAD-dependent epimerase/dehydratase" evidence="2">
    <location>
        <begin position="6"/>
        <end position="247"/>
    </location>
</feature>
<evidence type="ECO:0000259" key="2">
    <source>
        <dbReference type="Pfam" id="PF01370"/>
    </source>
</evidence>
<accession>A0A1F5G3U4</accession>
<evidence type="ECO:0000256" key="1">
    <source>
        <dbReference type="ARBA" id="ARBA00023027"/>
    </source>
</evidence>
<dbReference type="PRINTS" id="PR01713">
    <property type="entry name" value="NUCEPIMERASE"/>
</dbReference>
<dbReference type="InterPro" id="IPR036291">
    <property type="entry name" value="NAD(P)-bd_dom_sf"/>
</dbReference>
<keyword evidence="1" id="KW-0520">NAD</keyword>
<dbReference type="PANTHER" id="PTHR43574">
    <property type="entry name" value="EPIMERASE-RELATED"/>
    <property type="match status" value="1"/>
</dbReference>
<evidence type="ECO:0000313" key="4">
    <source>
        <dbReference type="Proteomes" id="UP000176317"/>
    </source>
</evidence>
<evidence type="ECO:0000313" key="3">
    <source>
        <dbReference type="EMBL" id="OGD86517.1"/>
    </source>
</evidence>
<proteinExistence type="predicted"/>